<proteinExistence type="predicted"/>
<dbReference type="Proteomes" id="UP001152607">
    <property type="component" value="Unassembled WGS sequence"/>
</dbReference>
<keyword evidence="3" id="KW-1185">Reference proteome</keyword>
<gene>
    <name evidence="2" type="ORF">PDIGIT_LOCUS1988</name>
</gene>
<evidence type="ECO:0000313" key="3">
    <source>
        <dbReference type="Proteomes" id="UP001152607"/>
    </source>
</evidence>
<sequence length="374" mass="42690">MLFEYLKGHRASSPLYEPLHQSRDLFVHQIYHARADSVDSDRSLKDILSEIPPEKTAAPIIFDVSEHGTFILWHVRSAISSTNSLDDALNLSRDFIETANQRQISIMFNSGEHDGEPAQGTIYSLAILTKYDPKLIPALGLPLAQQEKMATACRESEARKPKSALKMKILSTSGAITILGVIASVLAIFAFSTRFRGHHERAESVHEFTEYSTEGSIGPYYQRHVTTENATQLAESMQPGEWTLRIDDQAVIPTYLLDDEEAHYQKWFQNRYTEMNRIRTSGDHMNETWIGSEAIDNVPTDGVFHVAHCVLAVRRYVKAKESGHHVCGRDIDKEHFNHCMEVLDWWAYPEGRKGEDLHNENITFKWRTKICFDQ</sequence>
<evidence type="ECO:0000313" key="2">
    <source>
        <dbReference type="EMBL" id="CAI6277907.1"/>
    </source>
</evidence>
<organism evidence="2 3">
    <name type="scientific">Periconia digitata</name>
    <dbReference type="NCBI Taxonomy" id="1303443"/>
    <lineage>
        <taxon>Eukaryota</taxon>
        <taxon>Fungi</taxon>
        <taxon>Dikarya</taxon>
        <taxon>Ascomycota</taxon>
        <taxon>Pezizomycotina</taxon>
        <taxon>Dothideomycetes</taxon>
        <taxon>Pleosporomycetidae</taxon>
        <taxon>Pleosporales</taxon>
        <taxon>Massarineae</taxon>
        <taxon>Periconiaceae</taxon>
        <taxon>Periconia</taxon>
    </lineage>
</organism>
<feature type="transmembrane region" description="Helical" evidence="1">
    <location>
        <begin position="169"/>
        <end position="191"/>
    </location>
</feature>
<name>A0A9W4U5V7_9PLEO</name>
<dbReference type="AlphaFoldDB" id="A0A9W4U5V7"/>
<keyword evidence="1" id="KW-0472">Membrane</keyword>
<accession>A0A9W4U5V7</accession>
<dbReference type="OrthoDB" id="5008097at2759"/>
<protein>
    <submittedName>
        <fullName evidence="2">Uncharacterized protein</fullName>
    </submittedName>
</protein>
<keyword evidence="1" id="KW-1133">Transmembrane helix</keyword>
<evidence type="ECO:0000256" key="1">
    <source>
        <dbReference type="SAM" id="Phobius"/>
    </source>
</evidence>
<dbReference type="EMBL" id="CAOQHR010000001">
    <property type="protein sequence ID" value="CAI6277907.1"/>
    <property type="molecule type" value="Genomic_DNA"/>
</dbReference>
<comment type="caution">
    <text evidence="2">The sequence shown here is derived from an EMBL/GenBank/DDBJ whole genome shotgun (WGS) entry which is preliminary data.</text>
</comment>
<keyword evidence="1" id="KW-0812">Transmembrane</keyword>
<reference evidence="2" key="1">
    <citation type="submission" date="2023-01" db="EMBL/GenBank/DDBJ databases">
        <authorList>
            <person name="Van Ghelder C."/>
            <person name="Rancurel C."/>
        </authorList>
    </citation>
    <scope>NUCLEOTIDE SEQUENCE</scope>
    <source>
        <strain evidence="2">CNCM I-4278</strain>
    </source>
</reference>